<name>A0A7M2SZ41_9ACTN</name>
<protein>
    <submittedName>
        <fullName evidence="1">Uncharacterized protein</fullName>
    </submittedName>
</protein>
<organism evidence="1 2">
    <name type="scientific">Streptomyces ferrugineus</name>
    <dbReference type="NCBI Taxonomy" id="1413221"/>
    <lineage>
        <taxon>Bacteria</taxon>
        <taxon>Bacillati</taxon>
        <taxon>Actinomycetota</taxon>
        <taxon>Actinomycetes</taxon>
        <taxon>Kitasatosporales</taxon>
        <taxon>Streptomycetaceae</taxon>
        <taxon>Streptomyces</taxon>
    </lineage>
</organism>
<accession>A0A7M2SZ41</accession>
<proteinExistence type="predicted"/>
<dbReference type="RefSeq" id="WP_194049370.1">
    <property type="nucleotide sequence ID" value="NZ_CP063373.1"/>
</dbReference>
<gene>
    <name evidence="1" type="ORF">IM697_21775</name>
</gene>
<dbReference type="Proteomes" id="UP000594205">
    <property type="component" value="Chromosome"/>
</dbReference>
<reference evidence="1 2" key="1">
    <citation type="submission" date="2020-10" db="EMBL/GenBank/DDBJ databases">
        <title>Streptomyces ferrugineus complate genome analysis.</title>
        <authorList>
            <person name="Anwar N."/>
        </authorList>
    </citation>
    <scope>NUCLEOTIDE SEQUENCE [LARGE SCALE GENOMIC DNA]</scope>
    <source>
        <strain evidence="1 2">CCTCC AA2014009</strain>
    </source>
</reference>
<keyword evidence="2" id="KW-1185">Reference proteome</keyword>
<dbReference type="KEGG" id="sfeu:IM697_21775"/>
<evidence type="ECO:0000313" key="1">
    <source>
        <dbReference type="EMBL" id="QOV40788.1"/>
    </source>
</evidence>
<evidence type="ECO:0000313" key="2">
    <source>
        <dbReference type="Proteomes" id="UP000594205"/>
    </source>
</evidence>
<dbReference type="EMBL" id="CP063373">
    <property type="protein sequence ID" value="QOV40788.1"/>
    <property type="molecule type" value="Genomic_DNA"/>
</dbReference>
<dbReference type="AlphaFoldDB" id="A0A7M2SZ41"/>
<sequence length="232" mass="25817">MATAQSTAPEYAPNDLDALVGELFPVICGERPRRGDDFLFDPATLVGSTRHYYVKYLRWLGLDEEVLPPERILIHAGLPEPGRLERRAPQGQDGRFSLYLDNDLYRSLDAVKMVLAHELTHLYLVHHGHQKLRDAETTTTALAPTVSRLSDPEEVRTEVASILLGFGRLVLNGVCDYARLHAEDGRTGQLGYLTIPRFVHVYRRVNELVGVGREAAAHGLNGPARQTLNSTS</sequence>